<keyword evidence="2" id="KW-1185">Reference proteome</keyword>
<evidence type="ECO:0000313" key="1">
    <source>
        <dbReference type="EMBL" id="GAA4262044.1"/>
    </source>
</evidence>
<comment type="caution">
    <text evidence="1">The sequence shown here is derived from an EMBL/GenBank/DDBJ whole genome shotgun (WGS) entry which is preliminary data.</text>
</comment>
<accession>A0ABP8DQU4</accession>
<dbReference type="Proteomes" id="UP001500620">
    <property type="component" value="Unassembled WGS sequence"/>
</dbReference>
<name>A0ABP8DQU4_9ACTN</name>
<dbReference type="EMBL" id="BAABAT010000049">
    <property type="protein sequence ID" value="GAA4262044.1"/>
    <property type="molecule type" value="Genomic_DNA"/>
</dbReference>
<reference evidence="2" key="1">
    <citation type="journal article" date="2019" name="Int. J. Syst. Evol. Microbiol.">
        <title>The Global Catalogue of Microorganisms (GCM) 10K type strain sequencing project: providing services to taxonomists for standard genome sequencing and annotation.</title>
        <authorList>
            <consortium name="The Broad Institute Genomics Platform"/>
            <consortium name="The Broad Institute Genome Sequencing Center for Infectious Disease"/>
            <person name="Wu L."/>
            <person name="Ma J."/>
        </authorList>
    </citation>
    <scope>NUCLEOTIDE SEQUENCE [LARGE SCALE GENOMIC DNA]</scope>
    <source>
        <strain evidence="2">JCM 17441</strain>
    </source>
</reference>
<organism evidence="1 2">
    <name type="scientific">Dactylosporangium darangshiense</name>
    <dbReference type="NCBI Taxonomy" id="579108"/>
    <lineage>
        <taxon>Bacteria</taxon>
        <taxon>Bacillati</taxon>
        <taxon>Actinomycetota</taxon>
        <taxon>Actinomycetes</taxon>
        <taxon>Micromonosporales</taxon>
        <taxon>Micromonosporaceae</taxon>
        <taxon>Dactylosporangium</taxon>
    </lineage>
</organism>
<proteinExistence type="predicted"/>
<protein>
    <recommendedName>
        <fullName evidence="3">YCII-related domain-containing protein</fullName>
    </recommendedName>
</protein>
<dbReference type="Gene3D" id="3.30.70.1060">
    <property type="entry name" value="Dimeric alpha+beta barrel"/>
    <property type="match status" value="1"/>
</dbReference>
<gene>
    <name evidence="1" type="ORF">GCM10022255_097250</name>
</gene>
<dbReference type="InterPro" id="IPR011008">
    <property type="entry name" value="Dimeric_a/b-barrel"/>
</dbReference>
<evidence type="ECO:0008006" key="3">
    <source>
        <dbReference type="Google" id="ProtNLM"/>
    </source>
</evidence>
<evidence type="ECO:0000313" key="2">
    <source>
        <dbReference type="Proteomes" id="UP001500620"/>
    </source>
</evidence>
<sequence length="81" mass="8089">MLHARGAAAPPADAAGEVLDAQRLSDPSLAVVVGGEAGAPVAGYWLVDVDSLERALEIAAAAGVAVEVRPLMSERLGPSAD</sequence>
<dbReference type="SUPFAM" id="SSF54909">
    <property type="entry name" value="Dimeric alpha+beta barrel"/>
    <property type="match status" value="1"/>
</dbReference>